<dbReference type="RefSeq" id="WP_119516032.1">
    <property type="nucleotide sequence ID" value="NZ_NQYH01000005.1"/>
</dbReference>
<protein>
    <submittedName>
        <fullName evidence="1">Uncharacterized protein</fullName>
    </submittedName>
</protein>
<evidence type="ECO:0000313" key="2">
    <source>
        <dbReference type="Proteomes" id="UP000266206"/>
    </source>
</evidence>
<reference evidence="1 2" key="1">
    <citation type="submission" date="2017-08" db="EMBL/GenBank/DDBJ databases">
        <title>Pusillimonas indicus sp. nov., a member of the family Alcaligenaceae isolated from surface seawater.</title>
        <authorList>
            <person name="Li J."/>
        </authorList>
    </citation>
    <scope>NUCLEOTIDE SEQUENCE [LARGE SCALE GENOMIC DNA]</scope>
    <source>
        <strain evidence="1 2">L52-1-41</strain>
    </source>
</reference>
<gene>
    <name evidence="1" type="ORF">CJP73_07745</name>
</gene>
<proteinExistence type="predicted"/>
<comment type="caution">
    <text evidence="1">The sequence shown here is derived from an EMBL/GenBank/DDBJ whole genome shotgun (WGS) entry which is preliminary data.</text>
</comment>
<dbReference type="Proteomes" id="UP000266206">
    <property type="component" value="Unassembled WGS sequence"/>
</dbReference>
<accession>A0A3A1YU35</accession>
<organism evidence="1 2">
    <name type="scientific">Neopusillimonas maritima</name>
    <dbReference type="NCBI Taxonomy" id="2026239"/>
    <lineage>
        <taxon>Bacteria</taxon>
        <taxon>Pseudomonadati</taxon>
        <taxon>Pseudomonadota</taxon>
        <taxon>Betaproteobacteria</taxon>
        <taxon>Burkholderiales</taxon>
        <taxon>Alcaligenaceae</taxon>
        <taxon>Neopusillimonas</taxon>
    </lineage>
</organism>
<evidence type="ECO:0000313" key="1">
    <source>
        <dbReference type="EMBL" id="RIY41031.1"/>
    </source>
</evidence>
<sequence length="123" mass="14069">MNDVLHIAPISEREQQWSFDPHESDALDGVFMPIVPGNGPQIYEQLDQIVFDTPTQVGIRATKLYKQLLTESANTVENRTDQENQAITQLVRHFMQMLADELVHKPISAEPILPETTRWKDSN</sequence>
<dbReference type="AlphaFoldDB" id="A0A3A1YU35"/>
<dbReference type="EMBL" id="NQYH01000005">
    <property type="protein sequence ID" value="RIY41031.1"/>
    <property type="molecule type" value="Genomic_DNA"/>
</dbReference>
<name>A0A3A1YU35_9BURK</name>